<keyword evidence="1" id="KW-0812">Transmembrane</keyword>
<dbReference type="EMBL" id="FOJI01000007">
    <property type="protein sequence ID" value="SEW24693.1"/>
    <property type="molecule type" value="Genomic_DNA"/>
</dbReference>
<name>A0A1I0QCH9_9FIRM</name>
<reference evidence="2 3" key="1">
    <citation type="submission" date="2016-10" db="EMBL/GenBank/DDBJ databases">
        <authorList>
            <person name="de Groot N.N."/>
        </authorList>
    </citation>
    <scope>NUCLEOTIDE SEQUENCE [LARGE SCALE GENOMIC DNA]</scope>
    <source>
        <strain evidence="2 3">DSM 9179</strain>
    </source>
</reference>
<evidence type="ECO:0000313" key="2">
    <source>
        <dbReference type="EMBL" id="SEW24693.1"/>
    </source>
</evidence>
<feature type="transmembrane region" description="Helical" evidence="1">
    <location>
        <begin position="12"/>
        <end position="34"/>
    </location>
</feature>
<evidence type="ECO:0000256" key="1">
    <source>
        <dbReference type="SAM" id="Phobius"/>
    </source>
</evidence>
<keyword evidence="1" id="KW-1133">Transmembrane helix</keyword>
<dbReference type="Proteomes" id="UP000199701">
    <property type="component" value="Unassembled WGS sequence"/>
</dbReference>
<dbReference type="RefSeq" id="WP_092453828.1">
    <property type="nucleotide sequence ID" value="NZ_FOJI01000007.1"/>
</dbReference>
<sequence length="66" mass="7566">MEIKKYLGVKNVIIFAIEVVLFWIIFFLHCYFWINGKDAIAGALLMVLMAGMVIINYVDNRGKGIK</sequence>
<gene>
    <name evidence="2" type="ORF">SAMN05421659_107186</name>
</gene>
<keyword evidence="3" id="KW-1185">Reference proteome</keyword>
<keyword evidence="1" id="KW-0472">Membrane</keyword>
<feature type="transmembrane region" description="Helical" evidence="1">
    <location>
        <begin position="40"/>
        <end position="58"/>
    </location>
</feature>
<dbReference type="AlphaFoldDB" id="A0A1I0QCH9"/>
<accession>A0A1I0QCH9</accession>
<organism evidence="2 3">
    <name type="scientific">[Clostridium] fimetarium</name>
    <dbReference type="NCBI Taxonomy" id="99656"/>
    <lineage>
        <taxon>Bacteria</taxon>
        <taxon>Bacillati</taxon>
        <taxon>Bacillota</taxon>
        <taxon>Clostridia</taxon>
        <taxon>Lachnospirales</taxon>
        <taxon>Lachnospiraceae</taxon>
    </lineage>
</organism>
<proteinExistence type="predicted"/>
<protein>
    <submittedName>
        <fullName evidence="2">Uncharacterized protein</fullName>
    </submittedName>
</protein>
<evidence type="ECO:0000313" key="3">
    <source>
        <dbReference type="Proteomes" id="UP000199701"/>
    </source>
</evidence>